<organism evidence="4 5">
    <name type="scientific">Anaeramoeba flamelloides</name>
    <dbReference type="NCBI Taxonomy" id="1746091"/>
    <lineage>
        <taxon>Eukaryota</taxon>
        <taxon>Metamonada</taxon>
        <taxon>Anaeramoebidae</taxon>
        <taxon>Anaeramoeba</taxon>
    </lineage>
</organism>
<evidence type="ECO:0000313" key="4">
    <source>
        <dbReference type="EMBL" id="KAJ3444134.1"/>
    </source>
</evidence>
<evidence type="ECO:0000256" key="2">
    <source>
        <dbReference type="SAM" id="MobiDB-lite"/>
    </source>
</evidence>
<feature type="domain" description="RRM" evidence="3">
    <location>
        <begin position="357"/>
        <end position="429"/>
    </location>
</feature>
<evidence type="ECO:0000313" key="5">
    <source>
        <dbReference type="Proteomes" id="UP001146793"/>
    </source>
</evidence>
<feature type="region of interest" description="Disordered" evidence="2">
    <location>
        <begin position="32"/>
        <end position="99"/>
    </location>
</feature>
<gene>
    <name evidence="4" type="ORF">M0812_09985</name>
</gene>
<dbReference type="SUPFAM" id="SSF54928">
    <property type="entry name" value="RNA-binding domain, RBD"/>
    <property type="match status" value="1"/>
</dbReference>
<reference evidence="4" key="1">
    <citation type="submission" date="2022-08" db="EMBL/GenBank/DDBJ databases">
        <title>Novel sulphate-reducing endosymbionts in the free-living metamonad Anaeramoeba.</title>
        <authorList>
            <person name="Jerlstrom-Hultqvist J."/>
            <person name="Cepicka I."/>
            <person name="Gallot-Lavallee L."/>
            <person name="Salas-Leiva D."/>
            <person name="Curtis B.A."/>
            <person name="Zahonova K."/>
            <person name="Pipaliya S."/>
            <person name="Dacks J."/>
            <person name="Roger A.J."/>
        </authorList>
    </citation>
    <scope>NUCLEOTIDE SEQUENCE</scope>
    <source>
        <strain evidence="4">Busselton2</strain>
    </source>
</reference>
<keyword evidence="1" id="KW-0694">RNA-binding</keyword>
<evidence type="ECO:0000256" key="1">
    <source>
        <dbReference type="PROSITE-ProRule" id="PRU00176"/>
    </source>
</evidence>
<dbReference type="InterPro" id="IPR035979">
    <property type="entry name" value="RBD_domain_sf"/>
</dbReference>
<protein>
    <recommendedName>
        <fullName evidence="3">RRM domain-containing protein</fullName>
    </recommendedName>
</protein>
<feature type="compositionally biased region" description="Basic residues" evidence="2">
    <location>
        <begin position="300"/>
        <end position="309"/>
    </location>
</feature>
<accession>A0AAV7ZQ77</accession>
<feature type="compositionally biased region" description="Polar residues" evidence="2">
    <location>
        <begin position="326"/>
        <end position="342"/>
    </location>
</feature>
<comment type="caution">
    <text evidence="4">The sequence shown here is derived from an EMBL/GenBank/DDBJ whole genome shotgun (WGS) entry which is preliminary data.</text>
</comment>
<dbReference type="AlphaFoldDB" id="A0AAV7ZQ77"/>
<dbReference type="Proteomes" id="UP001146793">
    <property type="component" value="Unassembled WGS sequence"/>
</dbReference>
<evidence type="ECO:0000259" key="3">
    <source>
        <dbReference type="PROSITE" id="PS50102"/>
    </source>
</evidence>
<dbReference type="InterPro" id="IPR012677">
    <property type="entry name" value="Nucleotide-bd_a/b_plait_sf"/>
</dbReference>
<dbReference type="SMART" id="SM00360">
    <property type="entry name" value="RRM"/>
    <property type="match status" value="1"/>
</dbReference>
<feature type="compositionally biased region" description="Basic and acidic residues" evidence="2">
    <location>
        <begin position="32"/>
        <end position="89"/>
    </location>
</feature>
<name>A0AAV7ZQ77_9EUKA</name>
<dbReference type="Gene3D" id="3.30.70.330">
    <property type="match status" value="1"/>
</dbReference>
<dbReference type="PROSITE" id="PS50102">
    <property type="entry name" value="RRM"/>
    <property type="match status" value="1"/>
</dbReference>
<feature type="compositionally biased region" description="Polar residues" evidence="2">
    <location>
        <begin position="284"/>
        <end position="298"/>
    </location>
</feature>
<dbReference type="GO" id="GO:0003723">
    <property type="term" value="F:RNA binding"/>
    <property type="evidence" value="ECO:0007669"/>
    <property type="project" value="UniProtKB-UniRule"/>
</dbReference>
<dbReference type="CDD" id="cd00590">
    <property type="entry name" value="RRM_SF"/>
    <property type="match status" value="1"/>
</dbReference>
<feature type="region of interest" description="Disordered" evidence="2">
    <location>
        <begin position="252"/>
        <end position="356"/>
    </location>
</feature>
<dbReference type="Pfam" id="PF00076">
    <property type="entry name" value="RRM_1"/>
    <property type="match status" value="1"/>
</dbReference>
<proteinExistence type="predicted"/>
<dbReference type="EMBL" id="JANTQA010000023">
    <property type="protein sequence ID" value="KAJ3444134.1"/>
    <property type="molecule type" value="Genomic_DNA"/>
</dbReference>
<sequence>MEFEDLTNIQKIGKTFQSNFFKLIRNENEIQKKSLVKEQKNVKEDQNKSIEKDKQEEKEKQKEQEQEKKQEQETETETEKEKEKEKEIPEENSTSNIYTEQSKLIIESANSKNKSNFNGKAIFKHLKIDPDRIIKRIDVSSQETINNGFLIFVTYLVVPFFKNTSQTTTEKNKNRRKKRNKEYYKKRKEEEKKIDKKMLKVEVFKYYRTFILEPLPESKKFFIRLDQLQSVKASVEEIIKYGGNRLKRIYTEKEKEKETGSQLETRNNNNKNKKTQNSKASSKGNGKQSMSQLIQDRNFSNKKKKKKTLKVTNTRPVQREAKTKPTPKTRNTSQNQRYNQPRNFKKKTQSVERDPKKTVFVGNLDLQTTSQELKSVMGQFGVVDSAYTPKFETFGFVQFRSIQEVKKAIMNQKTILIRKKKIFITKYRERK</sequence>
<dbReference type="InterPro" id="IPR000504">
    <property type="entry name" value="RRM_dom"/>
</dbReference>